<comment type="caution">
    <text evidence="2">The sequence shown here is derived from an EMBL/GenBank/DDBJ whole genome shotgun (WGS) entry which is preliminary data.</text>
</comment>
<evidence type="ECO:0000313" key="3">
    <source>
        <dbReference type="Proteomes" id="UP000325313"/>
    </source>
</evidence>
<reference evidence="2 3" key="1">
    <citation type="submission" date="2019-05" db="EMBL/GenBank/DDBJ databases">
        <title>Emergence of the Ug99 lineage of the wheat stem rust pathogen through somatic hybridization.</title>
        <authorList>
            <person name="Li F."/>
            <person name="Upadhyaya N.M."/>
            <person name="Sperschneider J."/>
            <person name="Matny O."/>
            <person name="Nguyen-Phuc H."/>
            <person name="Mago R."/>
            <person name="Raley C."/>
            <person name="Miller M.E."/>
            <person name="Silverstein K.A.T."/>
            <person name="Henningsen E."/>
            <person name="Hirsch C.D."/>
            <person name="Visser B."/>
            <person name="Pretorius Z.A."/>
            <person name="Steffenson B.J."/>
            <person name="Schwessinger B."/>
            <person name="Dodds P.N."/>
            <person name="Figueroa M."/>
        </authorList>
    </citation>
    <scope>NUCLEOTIDE SEQUENCE [LARGE SCALE GENOMIC DNA]</scope>
    <source>
        <strain evidence="2 3">Ug99</strain>
    </source>
</reference>
<name>A0A5B0RZ07_PUCGR</name>
<evidence type="ECO:0000256" key="1">
    <source>
        <dbReference type="SAM" id="MobiDB-lite"/>
    </source>
</evidence>
<accession>A0A5B0RZ07</accession>
<dbReference type="AlphaFoldDB" id="A0A5B0RZ07"/>
<proteinExistence type="predicted"/>
<evidence type="ECO:0000313" key="2">
    <source>
        <dbReference type="EMBL" id="KAA1130053.1"/>
    </source>
</evidence>
<feature type="region of interest" description="Disordered" evidence="1">
    <location>
        <begin position="1"/>
        <end position="115"/>
    </location>
</feature>
<sequence length="115" mass="13091">MLVMSKPEKPKEGSIDKDLEEHGLEPISSQPHPRLGWLTERDRPPTRLDSIDGHPIDKCPCHHIEQSSAETGTAMVRRTPDPMDPNQRLLSLRSKPPKSTDQFSPSYWLGSRRDQ</sequence>
<gene>
    <name evidence="2" type="ORF">PGTUg99_012973</name>
</gene>
<dbReference type="EMBL" id="VDEP01000114">
    <property type="protein sequence ID" value="KAA1130053.1"/>
    <property type="molecule type" value="Genomic_DNA"/>
</dbReference>
<feature type="compositionally biased region" description="Basic and acidic residues" evidence="1">
    <location>
        <begin position="39"/>
        <end position="65"/>
    </location>
</feature>
<organism evidence="2 3">
    <name type="scientific">Puccinia graminis f. sp. tritici</name>
    <dbReference type="NCBI Taxonomy" id="56615"/>
    <lineage>
        <taxon>Eukaryota</taxon>
        <taxon>Fungi</taxon>
        <taxon>Dikarya</taxon>
        <taxon>Basidiomycota</taxon>
        <taxon>Pucciniomycotina</taxon>
        <taxon>Pucciniomycetes</taxon>
        <taxon>Pucciniales</taxon>
        <taxon>Pucciniaceae</taxon>
        <taxon>Puccinia</taxon>
    </lineage>
</organism>
<protein>
    <submittedName>
        <fullName evidence="2">Uncharacterized protein</fullName>
    </submittedName>
</protein>
<dbReference type="Proteomes" id="UP000325313">
    <property type="component" value="Unassembled WGS sequence"/>
</dbReference>
<feature type="compositionally biased region" description="Basic and acidic residues" evidence="1">
    <location>
        <begin position="1"/>
        <end position="24"/>
    </location>
</feature>